<dbReference type="Gene3D" id="3.10.350.10">
    <property type="entry name" value="LysM domain"/>
    <property type="match status" value="2"/>
</dbReference>
<dbReference type="InterPro" id="IPR050570">
    <property type="entry name" value="Cell_wall_metabolism_enzyme"/>
</dbReference>
<dbReference type="EMBL" id="PFKX01000046">
    <property type="protein sequence ID" value="PIY58215.1"/>
    <property type="molecule type" value="Genomic_DNA"/>
</dbReference>
<comment type="caution">
    <text evidence="3">The sequence shown here is derived from an EMBL/GenBank/DDBJ whole genome shotgun (WGS) entry which is preliminary data.</text>
</comment>
<dbReference type="SMART" id="SM00257">
    <property type="entry name" value="LysM"/>
    <property type="match status" value="2"/>
</dbReference>
<dbReference type="CDD" id="cd12797">
    <property type="entry name" value="M23_peptidase"/>
    <property type="match status" value="1"/>
</dbReference>
<dbReference type="Proteomes" id="UP000230732">
    <property type="component" value="Unassembled WGS sequence"/>
</dbReference>
<dbReference type="Pfam" id="PF01476">
    <property type="entry name" value="LysM"/>
    <property type="match status" value="2"/>
</dbReference>
<name>A0A2M7Q563_9BACT</name>
<dbReference type="PROSITE" id="PS51782">
    <property type="entry name" value="LYSM"/>
    <property type="match status" value="2"/>
</dbReference>
<evidence type="ECO:0000256" key="1">
    <source>
        <dbReference type="SAM" id="Phobius"/>
    </source>
</evidence>
<dbReference type="InterPro" id="IPR036779">
    <property type="entry name" value="LysM_dom_sf"/>
</dbReference>
<evidence type="ECO:0000259" key="2">
    <source>
        <dbReference type="PROSITE" id="PS51782"/>
    </source>
</evidence>
<evidence type="ECO:0000313" key="4">
    <source>
        <dbReference type="Proteomes" id="UP000230732"/>
    </source>
</evidence>
<dbReference type="CDD" id="cd00118">
    <property type="entry name" value="LysM"/>
    <property type="match status" value="2"/>
</dbReference>
<keyword evidence="1" id="KW-1133">Transmembrane helix</keyword>
<dbReference type="AlphaFoldDB" id="A0A2M7Q563"/>
<dbReference type="PANTHER" id="PTHR21666">
    <property type="entry name" value="PEPTIDASE-RELATED"/>
    <property type="match status" value="1"/>
</dbReference>
<dbReference type="SUPFAM" id="SSF51261">
    <property type="entry name" value="Duplicated hybrid motif"/>
    <property type="match status" value="1"/>
</dbReference>
<keyword evidence="1" id="KW-0472">Membrane</keyword>
<proteinExistence type="predicted"/>
<feature type="transmembrane region" description="Helical" evidence="1">
    <location>
        <begin position="12"/>
        <end position="31"/>
    </location>
</feature>
<dbReference type="GO" id="GO:0004222">
    <property type="term" value="F:metalloendopeptidase activity"/>
    <property type="evidence" value="ECO:0007669"/>
    <property type="project" value="TreeGrafter"/>
</dbReference>
<gene>
    <name evidence="3" type="ORF">COY98_03460</name>
</gene>
<protein>
    <recommendedName>
        <fullName evidence="2">LysM domain-containing protein</fullName>
    </recommendedName>
</protein>
<accession>A0A2M7Q563</accession>
<reference evidence="4" key="1">
    <citation type="submission" date="2017-09" db="EMBL/GenBank/DDBJ databases">
        <title>Depth-based differentiation of microbial function through sediment-hosted aquifers and enrichment of novel symbionts in the deep terrestrial subsurface.</title>
        <authorList>
            <person name="Probst A.J."/>
            <person name="Ladd B."/>
            <person name="Jarett J.K."/>
            <person name="Geller-Mcgrath D.E."/>
            <person name="Sieber C.M.K."/>
            <person name="Emerson J.B."/>
            <person name="Anantharaman K."/>
            <person name="Thomas B.C."/>
            <person name="Malmstrom R."/>
            <person name="Stieglmeier M."/>
            <person name="Klingl A."/>
            <person name="Woyke T."/>
            <person name="Ryan C.M."/>
            <person name="Banfield J.F."/>
        </authorList>
    </citation>
    <scope>NUCLEOTIDE SEQUENCE [LARGE SCALE GENOMIC DNA]</scope>
</reference>
<dbReference type="PANTHER" id="PTHR21666:SF290">
    <property type="entry name" value="PEPTIDASE M23 DOMAIN PROTEIN"/>
    <property type="match status" value="1"/>
</dbReference>
<keyword evidence="1" id="KW-0812">Transmembrane</keyword>
<dbReference type="InterPro" id="IPR016047">
    <property type="entry name" value="M23ase_b-sheet_dom"/>
</dbReference>
<feature type="domain" description="LysM" evidence="2">
    <location>
        <begin position="118"/>
        <end position="162"/>
    </location>
</feature>
<evidence type="ECO:0000313" key="3">
    <source>
        <dbReference type="EMBL" id="PIY58215.1"/>
    </source>
</evidence>
<sequence length="359" mass="37968">MQKKAGWAKYLYFSGFASSGLFLAMIGFGLVTPLTSVHARAFFYFGGKSDKTPVVSASTEAQNSQTIAFLEAATNVDPRKAMGGGDITIIGDSAFISDAGPTGTIADIESSGHQGKVSLYVVRSGDTISQVANMFGVTVETILWANDLTRGSVLREGQHLVILPIDGVQHTVQKGDTLRGVANKYKGDLDEILEFNNVTADQKLSIGDIIIVPNGKEVLTSAGVTTTSRSRTIASYPSYAGYYSHPIPDGHKTQGTHGYNGVDYGAPIGTPVYAAAEGTVIVSRFKTGSCGRTCFGGYGNYIVIEHPNGTQTLYGHLSAVYTSVGGRVKKGQWIGEVGNTGRSTGAHLHFEVRGAKNPL</sequence>
<dbReference type="InterPro" id="IPR011055">
    <property type="entry name" value="Dup_hybrid_motif"/>
</dbReference>
<dbReference type="Gene3D" id="2.70.70.10">
    <property type="entry name" value="Glucose Permease (Domain IIA)"/>
    <property type="match status" value="1"/>
</dbReference>
<dbReference type="InterPro" id="IPR018392">
    <property type="entry name" value="LysM"/>
</dbReference>
<organism evidence="3 4">
    <name type="scientific">Candidatus Yonathbacteria bacterium CG_4_10_14_0_8_um_filter_43_17</name>
    <dbReference type="NCBI Taxonomy" id="1975099"/>
    <lineage>
        <taxon>Bacteria</taxon>
        <taxon>Candidatus Yonathiibacteriota</taxon>
    </lineage>
</organism>
<dbReference type="Pfam" id="PF01551">
    <property type="entry name" value="Peptidase_M23"/>
    <property type="match status" value="1"/>
</dbReference>
<feature type="domain" description="LysM" evidence="2">
    <location>
        <begin position="168"/>
        <end position="212"/>
    </location>
</feature>